<keyword evidence="1" id="KW-0433">Leucine-rich repeat</keyword>
<keyword evidence="2" id="KW-0677">Repeat</keyword>
<evidence type="ECO:0000256" key="2">
    <source>
        <dbReference type="ARBA" id="ARBA00022737"/>
    </source>
</evidence>
<gene>
    <name evidence="3" type="ORF">MNOR_LOCUS17665</name>
</gene>
<dbReference type="InterPro" id="IPR001611">
    <property type="entry name" value="Leu-rich_rpt"/>
</dbReference>
<reference evidence="3 4" key="1">
    <citation type="submission" date="2024-05" db="EMBL/GenBank/DDBJ databases">
        <authorList>
            <person name="Wallberg A."/>
        </authorList>
    </citation>
    <scope>NUCLEOTIDE SEQUENCE [LARGE SCALE GENOMIC DNA]</scope>
</reference>
<dbReference type="Proteomes" id="UP001497623">
    <property type="component" value="Unassembled WGS sequence"/>
</dbReference>
<sequence>MGLTCVKYSVLCTVFIIVNNVVIGKFYEDHKLFELRKETIPTYLDCPDKDTIAPCICLVNNLDDRTFLSMYCSNTILNETDLAQIFHTIYQSKHFGYLCISHNPKLTHLPNGIFSDLEFEEVDIVLNPGLTSVNDGVFGYSSQSLRILHLYNNNLENLTFESSLHFNILTELAVNYNQLKEIPRLNAPLLDSLYLYENPIKQILPEDIKGFTKLNQLWLNGMEIEDIDPDLKNMTLELSYNNITILDEQTYRKLVDNHVTIYLGGNFLSCDCSVSWIVLNPSYHPYLVDAECTDGHNVTQLNPDWYIHNCPQSINNRAPPVYRID</sequence>
<evidence type="ECO:0000256" key="1">
    <source>
        <dbReference type="ARBA" id="ARBA00022614"/>
    </source>
</evidence>
<protein>
    <submittedName>
        <fullName evidence="3">Uncharacterized protein</fullName>
    </submittedName>
</protein>
<dbReference type="PANTHER" id="PTHR24366">
    <property type="entry name" value="IG(IMMUNOGLOBULIN) AND LRR(LEUCINE RICH REPEAT) DOMAINS"/>
    <property type="match status" value="1"/>
</dbReference>
<dbReference type="InterPro" id="IPR032675">
    <property type="entry name" value="LRR_dom_sf"/>
</dbReference>
<dbReference type="PANTHER" id="PTHR24366:SF96">
    <property type="entry name" value="LEUCINE RICH REPEAT CONTAINING 53"/>
    <property type="match status" value="1"/>
</dbReference>
<dbReference type="PROSITE" id="PS51450">
    <property type="entry name" value="LRR"/>
    <property type="match status" value="1"/>
</dbReference>
<accession>A0AAV2R0D0</accession>
<evidence type="ECO:0000313" key="3">
    <source>
        <dbReference type="EMBL" id="CAL4103851.1"/>
    </source>
</evidence>
<proteinExistence type="predicted"/>
<organism evidence="3 4">
    <name type="scientific">Meganyctiphanes norvegica</name>
    <name type="common">Northern krill</name>
    <name type="synonym">Thysanopoda norvegica</name>
    <dbReference type="NCBI Taxonomy" id="48144"/>
    <lineage>
        <taxon>Eukaryota</taxon>
        <taxon>Metazoa</taxon>
        <taxon>Ecdysozoa</taxon>
        <taxon>Arthropoda</taxon>
        <taxon>Crustacea</taxon>
        <taxon>Multicrustacea</taxon>
        <taxon>Malacostraca</taxon>
        <taxon>Eumalacostraca</taxon>
        <taxon>Eucarida</taxon>
        <taxon>Euphausiacea</taxon>
        <taxon>Euphausiidae</taxon>
        <taxon>Meganyctiphanes</taxon>
    </lineage>
</organism>
<comment type="caution">
    <text evidence="3">The sequence shown here is derived from an EMBL/GenBank/DDBJ whole genome shotgun (WGS) entry which is preliminary data.</text>
</comment>
<dbReference type="Gene3D" id="3.80.10.10">
    <property type="entry name" value="Ribonuclease Inhibitor"/>
    <property type="match status" value="2"/>
</dbReference>
<dbReference type="AlphaFoldDB" id="A0AAV2R0D0"/>
<dbReference type="EMBL" id="CAXKWB010012238">
    <property type="protein sequence ID" value="CAL4103851.1"/>
    <property type="molecule type" value="Genomic_DNA"/>
</dbReference>
<evidence type="ECO:0000313" key="4">
    <source>
        <dbReference type="Proteomes" id="UP001497623"/>
    </source>
</evidence>
<dbReference type="SUPFAM" id="SSF52058">
    <property type="entry name" value="L domain-like"/>
    <property type="match status" value="1"/>
</dbReference>
<name>A0AAV2R0D0_MEGNR</name>
<keyword evidence="4" id="KW-1185">Reference proteome</keyword>